<feature type="region of interest" description="Disordered" evidence="1">
    <location>
        <begin position="50"/>
        <end position="72"/>
    </location>
</feature>
<accession>A0AAE0CJB0</accession>
<dbReference type="EMBL" id="JANJYI010000004">
    <property type="protein sequence ID" value="KAK2653262.1"/>
    <property type="molecule type" value="Genomic_DNA"/>
</dbReference>
<proteinExistence type="predicted"/>
<name>A0AAE0CJB0_9ROSI</name>
<protein>
    <submittedName>
        <fullName evidence="2">Uncharacterized protein</fullName>
    </submittedName>
</protein>
<evidence type="ECO:0000256" key="1">
    <source>
        <dbReference type="SAM" id="MobiDB-lite"/>
    </source>
</evidence>
<dbReference type="AlphaFoldDB" id="A0AAE0CJB0"/>
<evidence type="ECO:0000313" key="2">
    <source>
        <dbReference type="EMBL" id="KAK2653262.1"/>
    </source>
</evidence>
<dbReference type="Proteomes" id="UP001280121">
    <property type="component" value="Unassembled WGS sequence"/>
</dbReference>
<evidence type="ECO:0000313" key="3">
    <source>
        <dbReference type="Proteomes" id="UP001280121"/>
    </source>
</evidence>
<reference evidence="2" key="1">
    <citation type="journal article" date="2023" name="Plant J.">
        <title>Genome sequences and population genomics provide insights into the demographic history, inbreeding, and mutation load of two 'living fossil' tree species of Dipteronia.</title>
        <authorList>
            <person name="Feng Y."/>
            <person name="Comes H.P."/>
            <person name="Chen J."/>
            <person name="Zhu S."/>
            <person name="Lu R."/>
            <person name="Zhang X."/>
            <person name="Li P."/>
            <person name="Qiu J."/>
            <person name="Olsen K.M."/>
            <person name="Qiu Y."/>
        </authorList>
    </citation>
    <scope>NUCLEOTIDE SEQUENCE</scope>
    <source>
        <strain evidence="2">KIB01</strain>
    </source>
</reference>
<gene>
    <name evidence="2" type="ORF">Ddye_013118</name>
</gene>
<comment type="caution">
    <text evidence="2">The sequence shown here is derived from an EMBL/GenBank/DDBJ whole genome shotgun (WGS) entry which is preliminary data.</text>
</comment>
<sequence>MKSCCDSAANYHNSGTTVQDQWMYTVRALWIPIADRHNFVRNMISYKDKPKTNRTRGLKQTRPERPKTNTTSDFDPICLKPYTSPLPHAYLCSFNVTQTHRSSYVVTGPVSVNRRRPLFSRSIPLFSQGRFRLCFVPPSSSPDVGSEVDCSGCRKHEKLSQRNRRIATSGDRFLQNLKWRLTAVEEQVSSGGDLEFDGGHNWSSVYFFSF</sequence>
<keyword evidence="3" id="KW-1185">Reference proteome</keyword>
<organism evidence="2 3">
    <name type="scientific">Dipteronia dyeriana</name>
    <dbReference type="NCBI Taxonomy" id="168575"/>
    <lineage>
        <taxon>Eukaryota</taxon>
        <taxon>Viridiplantae</taxon>
        <taxon>Streptophyta</taxon>
        <taxon>Embryophyta</taxon>
        <taxon>Tracheophyta</taxon>
        <taxon>Spermatophyta</taxon>
        <taxon>Magnoliopsida</taxon>
        <taxon>eudicotyledons</taxon>
        <taxon>Gunneridae</taxon>
        <taxon>Pentapetalae</taxon>
        <taxon>rosids</taxon>
        <taxon>malvids</taxon>
        <taxon>Sapindales</taxon>
        <taxon>Sapindaceae</taxon>
        <taxon>Hippocastanoideae</taxon>
        <taxon>Acereae</taxon>
        <taxon>Dipteronia</taxon>
    </lineage>
</organism>